<dbReference type="SUPFAM" id="SSF49899">
    <property type="entry name" value="Concanavalin A-like lectins/glucanases"/>
    <property type="match status" value="1"/>
</dbReference>
<comment type="caution">
    <text evidence="5">The sequence shown here is derived from an EMBL/GenBank/DDBJ whole genome shotgun (WGS) entry which is preliminary data.</text>
</comment>
<gene>
    <name evidence="5" type="ORF">PLOB_00030486</name>
</gene>
<evidence type="ECO:0000259" key="2">
    <source>
        <dbReference type="Pfam" id="PF13086"/>
    </source>
</evidence>
<evidence type="ECO:0000256" key="1">
    <source>
        <dbReference type="SAM" id="MobiDB-lite"/>
    </source>
</evidence>
<evidence type="ECO:0000259" key="4">
    <source>
        <dbReference type="Pfam" id="PF25396"/>
    </source>
</evidence>
<feature type="region of interest" description="Disordered" evidence="1">
    <location>
        <begin position="796"/>
        <end position="817"/>
    </location>
</feature>
<feature type="compositionally biased region" description="Polar residues" evidence="1">
    <location>
        <begin position="1866"/>
        <end position="1876"/>
    </location>
</feature>
<dbReference type="InterPro" id="IPR013320">
    <property type="entry name" value="ConA-like_dom_sf"/>
</dbReference>
<feature type="compositionally biased region" description="Polar residues" evidence="1">
    <location>
        <begin position="799"/>
        <end position="809"/>
    </location>
</feature>
<dbReference type="CDD" id="cd18808">
    <property type="entry name" value="SF1_C_Upf1"/>
    <property type="match status" value="1"/>
</dbReference>
<dbReference type="InterPro" id="IPR041679">
    <property type="entry name" value="DNA2/NAM7-like_C"/>
</dbReference>
<name>A0ABN8NZG9_9CNID</name>
<evidence type="ECO:0000313" key="6">
    <source>
        <dbReference type="Proteomes" id="UP001159405"/>
    </source>
</evidence>
<sequence length="1892" mass="214765">MATPLPPEDFRRLSVIPTREDIFPQERPFLRENKVMGRYDNKEHYLDVQFRLLREDFVRPLRDGIQQLVVMGDQRNNGKHRLDDIRVYDNVRILSPVFTSNGIAYKVRFDVSRFRGVQWENSKRLIFGSLLCLSKDKFENFVFATVANRELRDIVKGEIEVRFVSTAGEAVLRIGDVCQMAESIAFFEAYRPVLEGLQSMSYGKFPLQRYIVECEKDILPPAYLTNPDGEQVKFDFSPIMSPDKRQEIQKLSLEPSFKSQMKCVTVLSPASWPSAKDLELDDSQFQALQLALTKEFAVVQGPPGTGKTYIGLKIAKILLHNAKAWQKVSGKRPIFVVCYTNHALDQFLEGIHSFHDGGIVRVGGRSQSETMKECSLFKWKRKLGKRLLPKGSEKYEVEQEMRQVFNKISSNCKMLDNSTRTLIGVDELARSATSMKSEHYNSLQRNFSTATGKLEPAVMLQYWLGLPVEPANPYEDGFSKPLAMFPFNADCGGLEYFSQQNLAYISPNVPPASGADGIPRGSMELIGNHTSFIEIANFDGGYADAKTSITILAFVYPLGDCGPIITYETCGFGIQIWQEPLPPEALNYGTGMLTAWFVRRDLTLAIPIRKAVLNINAWNYIGVSYDYNTGIARLWHNGEEVEALLIGSGFELATQFPIRIGALNNPWQEYFFTGRISHLHIYSEALTVENIQAVGCISEKEECNLDEKIVIVEADEKLENDIAQYKDEDQDNENINGNGLIGDANGEVVTDGELQGISDGVERVPDVRFEAIVMQDQRILDDDLDVIRFGDKRSETETKMNSPNTTGASGCSRGGGWQFQNPSRIKQRIKQRIQRELNSEDVMSDEEANQVEDTWKLSEIDRWRLYRRWVYDAREKWHVNISELQELFDIKAAKLKKIKDEEDLRILSWADVVGMTTTGAARYHHVLQDIKPAITIVEEAAEVLEAHIITSLTPGCQHLILIGDHQQLRPSPTVYDLQIEYNFDVSLFERMIKNGIQFSRLCLQHRMRPEIATMLDHIYVNPKLQNHESVLKFESIKGVQRNLFFVDHNTPEDFVHEGKSKKNKHEARFLAALCRYFIQQGYRRDQITILAAYSGQLFQLKQVMSNIAISKAKKFFEGVRVTVVDNFQGEENDIILLSLVRSDRIGFLKIANRVCVALSRARKGFFIIGNATLLARNSDLWRNIFADMQEQGSMGRELKLSCQNHPENMILASTPEDFEKAPEGGCSKQCEMKLTCGHICKHPCHPLDLEHNDQFACQQPCSKILCHLGHRCHKICGQPCGPCMVKVKKIIPECEHEQRVPCSQDPSTFMCMKMVLTKASCGHRCHKICSQPCGPCMEKVKKIIPECEHEQQVPCSQDPSAFKCTKMVLKKASSCGHINKVPCSKSPDDIVCKEPCGQLQCGHPCVGNCSKCQQGRFHLPCKSKCSRILFCGHTCQDFCVRACPPCSLPCRNYCEHQKCKRSCGNPCEQCKHEYSWECPHQKLLVPCGEICANRTICEEPCQKKLTCGHSCIGVCGEKCPKLCRVCNKEAGEFKGNESRAMFIELNDCSHVFEVRELDKWIEGPEFGRRESEEVEIKHKLCPKPECQTPILSSHRYRLTILKTRADFEAIKRRMLLQNVADREQIHRILVDVQEIKEFKTEALKITRSIKTERSLTSEEVTKLQNQVTLLKALDTIHSLSTKDGHDLKLSEKLRPLKSRLVESVHLSEQEIKEFWEELLRIRLLVSFKGLKNFLESKAVKLNSADNSCVTCTQAALESGEAIDRQKMEEFMADVTKLKQKYGLFKNVEDTGFDAELQKVTMRSRNLVKGPWYKCGKAHVYSAAERIKGEGVTKCPDCFAATTDHVTQQTQASSQVTLSEMMAMASISGSSTNSRQVPRNKLVRPGWNSKPRK</sequence>
<reference evidence="5 6" key="1">
    <citation type="submission" date="2022-05" db="EMBL/GenBank/DDBJ databases">
        <authorList>
            <consortium name="Genoscope - CEA"/>
            <person name="William W."/>
        </authorList>
    </citation>
    <scope>NUCLEOTIDE SEQUENCE [LARGE SCALE GENOMIC DNA]</scope>
</reference>
<dbReference type="InterPro" id="IPR047187">
    <property type="entry name" value="SF1_C_Upf1"/>
</dbReference>
<dbReference type="Pfam" id="PF13086">
    <property type="entry name" value="AAA_11"/>
    <property type="match status" value="2"/>
</dbReference>
<dbReference type="InterPro" id="IPR057373">
    <property type="entry name" value="ZNFX1"/>
</dbReference>
<evidence type="ECO:0000259" key="3">
    <source>
        <dbReference type="Pfam" id="PF13087"/>
    </source>
</evidence>
<dbReference type="PANTHER" id="PTHR10887">
    <property type="entry name" value="DNA2/NAM7 HELICASE FAMILY"/>
    <property type="match status" value="1"/>
</dbReference>
<dbReference type="PANTHER" id="PTHR10887:SF341">
    <property type="entry name" value="NFX1-TYPE ZINC FINGER-CONTAINING PROTEIN 1"/>
    <property type="match status" value="1"/>
</dbReference>
<feature type="region of interest" description="Disordered" evidence="1">
    <location>
        <begin position="1866"/>
        <end position="1892"/>
    </location>
</feature>
<feature type="domain" description="ZNFX1" evidence="4">
    <location>
        <begin position="81"/>
        <end position="183"/>
    </location>
</feature>
<protein>
    <recommendedName>
        <fullName evidence="7">NFX1-type zinc finger-containing protein 1</fullName>
    </recommendedName>
</protein>
<dbReference type="InterPro" id="IPR041677">
    <property type="entry name" value="DNA2/NAM7_AAA_11"/>
</dbReference>
<evidence type="ECO:0008006" key="7">
    <source>
        <dbReference type="Google" id="ProtNLM"/>
    </source>
</evidence>
<organism evidence="5 6">
    <name type="scientific">Porites lobata</name>
    <dbReference type="NCBI Taxonomy" id="104759"/>
    <lineage>
        <taxon>Eukaryota</taxon>
        <taxon>Metazoa</taxon>
        <taxon>Cnidaria</taxon>
        <taxon>Anthozoa</taxon>
        <taxon>Hexacorallia</taxon>
        <taxon>Scleractinia</taxon>
        <taxon>Fungiina</taxon>
        <taxon>Poritidae</taxon>
        <taxon>Porites</taxon>
    </lineage>
</organism>
<dbReference type="Proteomes" id="UP001159405">
    <property type="component" value="Unassembled WGS sequence"/>
</dbReference>
<dbReference type="SUPFAM" id="SSF52540">
    <property type="entry name" value="P-loop containing nucleoside triphosphate hydrolases"/>
    <property type="match status" value="1"/>
</dbReference>
<dbReference type="Pfam" id="PF25396">
    <property type="entry name" value="ZNFX1"/>
    <property type="match status" value="1"/>
</dbReference>
<accession>A0ABN8NZG9</accession>
<proteinExistence type="predicted"/>
<dbReference type="Pfam" id="PF13385">
    <property type="entry name" value="Laminin_G_3"/>
    <property type="match status" value="1"/>
</dbReference>
<dbReference type="InterPro" id="IPR045055">
    <property type="entry name" value="DNA2/NAM7-like"/>
</dbReference>
<dbReference type="CDD" id="cd17936">
    <property type="entry name" value="EEXXEc_NFX1"/>
    <property type="match status" value="1"/>
</dbReference>
<dbReference type="EMBL" id="CALNXK010000039">
    <property type="protein sequence ID" value="CAH3124257.1"/>
    <property type="molecule type" value="Genomic_DNA"/>
</dbReference>
<feature type="domain" description="DNA2/NAM7 helicase helicase" evidence="2">
    <location>
        <begin position="279"/>
        <end position="426"/>
    </location>
</feature>
<dbReference type="Gene3D" id="3.40.50.300">
    <property type="entry name" value="P-loop containing nucleotide triphosphate hydrolases"/>
    <property type="match status" value="3"/>
</dbReference>
<feature type="domain" description="DNA2/NAM7 helicase-like C-terminal" evidence="3">
    <location>
        <begin position="984"/>
        <end position="1171"/>
    </location>
</feature>
<evidence type="ECO:0000313" key="5">
    <source>
        <dbReference type="EMBL" id="CAH3124257.1"/>
    </source>
</evidence>
<dbReference type="Gene3D" id="2.60.120.200">
    <property type="match status" value="1"/>
</dbReference>
<dbReference type="Pfam" id="PF13087">
    <property type="entry name" value="AAA_12"/>
    <property type="match status" value="1"/>
</dbReference>
<keyword evidence="6" id="KW-1185">Reference proteome</keyword>
<feature type="domain" description="DNA2/NAM7 helicase helicase" evidence="2">
    <location>
        <begin position="776"/>
        <end position="970"/>
    </location>
</feature>
<dbReference type="InterPro" id="IPR027417">
    <property type="entry name" value="P-loop_NTPase"/>
</dbReference>